<name>A0A5C4UTX9_9ACTN</name>
<organism evidence="1 2">
    <name type="scientific">Nonomuraea phyllanthi</name>
    <dbReference type="NCBI Taxonomy" id="2219224"/>
    <lineage>
        <taxon>Bacteria</taxon>
        <taxon>Bacillati</taxon>
        <taxon>Actinomycetota</taxon>
        <taxon>Actinomycetes</taxon>
        <taxon>Streptosporangiales</taxon>
        <taxon>Streptosporangiaceae</taxon>
        <taxon>Nonomuraea</taxon>
    </lineage>
</organism>
<protein>
    <submittedName>
        <fullName evidence="1">Uncharacterized protein</fullName>
    </submittedName>
</protein>
<dbReference type="RefSeq" id="WP_139638359.1">
    <property type="nucleotide sequence ID" value="NZ_VDLX02000043.1"/>
</dbReference>
<dbReference type="OrthoDB" id="3543536at2"/>
<sequence length="159" mass="16959">MSVQTSRLTREPTAWTRPLQLIVAVGSVLTTIGTAIVLGYVTPEAIAWAFPGRTIDELAGGLTGFHVSGVIFLIANTVGILALWNKAWVFYFVLVLDLAQGIGFLTFDREAAGLRGLGVFASVLTDGGGGLLGLVMLGFLLRYRTAWAWAPRGAALRSH</sequence>
<evidence type="ECO:0000313" key="2">
    <source>
        <dbReference type="Proteomes" id="UP000312512"/>
    </source>
</evidence>
<gene>
    <name evidence="1" type="ORF">FH608_050510</name>
</gene>
<proteinExistence type="predicted"/>
<dbReference type="EMBL" id="VDLX02000043">
    <property type="protein sequence ID" value="KAB8181842.1"/>
    <property type="molecule type" value="Genomic_DNA"/>
</dbReference>
<dbReference type="AlphaFoldDB" id="A0A5C4UTX9"/>
<keyword evidence="2" id="KW-1185">Reference proteome</keyword>
<evidence type="ECO:0000313" key="1">
    <source>
        <dbReference type="EMBL" id="KAB8181842.1"/>
    </source>
</evidence>
<comment type="caution">
    <text evidence="1">The sequence shown here is derived from an EMBL/GenBank/DDBJ whole genome shotgun (WGS) entry which is preliminary data.</text>
</comment>
<accession>A0A5C4UTX9</accession>
<reference evidence="1 2" key="1">
    <citation type="submission" date="2019-10" db="EMBL/GenBank/DDBJ databases">
        <title>Nonomuraea sp. nov., isolated from Phyllanthus amarus.</title>
        <authorList>
            <person name="Klykleung N."/>
            <person name="Tanasupawat S."/>
        </authorList>
    </citation>
    <scope>NUCLEOTIDE SEQUENCE [LARGE SCALE GENOMIC DNA]</scope>
    <source>
        <strain evidence="1 2">PA1-10</strain>
    </source>
</reference>
<dbReference type="Proteomes" id="UP000312512">
    <property type="component" value="Unassembled WGS sequence"/>
</dbReference>